<name>A0ABQ4HIR8_9ACTN</name>
<evidence type="ECO:0000256" key="1">
    <source>
        <dbReference type="SAM" id="Phobius"/>
    </source>
</evidence>
<dbReference type="RefSeq" id="WP_204054672.1">
    <property type="nucleotide sequence ID" value="NZ_BOOL01000057.1"/>
</dbReference>
<keyword evidence="1" id="KW-0812">Transmembrane</keyword>
<evidence type="ECO:0000313" key="2">
    <source>
        <dbReference type="EMBL" id="GII12039.1"/>
    </source>
</evidence>
<organism evidence="2 3">
    <name type="scientific">Planomonospora parontospora subsp. parontospora</name>
    <dbReference type="NCBI Taxonomy" id="97194"/>
    <lineage>
        <taxon>Bacteria</taxon>
        <taxon>Bacillati</taxon>
        <taxon>Actinomycetota</taxon>
        <taxon>Actinomycetes</taxon>
        <taxon>Streptosporangiales</taxon>
        <taxon>Streptosporangiaceae</taxon>
        <taxon>Planomonospora</taxon>
    </lineage>
</organism>
<dbReference type="EMBL" id="BOOL01000057">
    <property type="protein sequence ID" value="GII12039.1"/>
    <property type="molecule type" value="Genomic_DNA"/>
</dbReference>
<reference evidence="2 3" key="1">
    <citation type="submission" date="2021-01" db="EMBL/GenBank/DDBJ databases">
        <title>Whole genome shotgun sequence of Planomonospora parontospora subsp. parontospora NBRC 13880.</title>
        <authorList>
            <person name="Komaki H."/>
            <person name="Tamura T."/>
        </authorList>
    </citation>
    <scope>NUCLEOTIDE SEQUENCE [LARGE SCALE GENOMIC DNA]</scope>
    <source>
        <strain evidence="2 3">NBRC 13880</strain>
    </source>
</reference>
<keyword evidence="1" id="KW-1133">Transmembrane helix</keyword>
<accession>A0ABQ4HIR8</accession>
<protein>
    <submittedName>
        <fullName evidence="2">Uncharacterized protein</fullName>
    </submittedName>
</protein>
<keyword evidence="3" id="KW-1185">Reference proteome</keyword>
<comment type="caution">
    <text evidence="2">The sequence shown here is derived from an EMBL/GenBank/DDBJ whole genome shotgun (WGS) entry which is preliminary data.</text>
</comment>
<evidence type="ECO:0000313" key="3">
    <source>
        <dbReference type="Proteomes" id="UP000633041"/>
    </source>
</evidence>
<proteinExistence type="predicted"/>
<sequence>MQDFPDLPPNFFVGFGVLIVVAIFCIIVALINSTEREMREKNVERQRVAAVAAKKKMMDNFAIEKADPIFDPALSKESREGALHRLLIRYKADPKGGDVKGVVFVSSLDERAVLLVRRARRAISAIEESEVNKIGVLDGAANSIILPQRLWEIARLLKIQSDLISEHAEFRQSVATPELEEALAPQEEALGRSVAATVQRVADLEAYALRVQEADSALLAKKVLDGNGKYLDLLSITDDDESMKNLTEQANSVEGALSQSIRSALLAGAALALPEEKPST</sequence>
<feature type="transmembrane region" description="Helical" evidence="1">
    <location>
        <begin position="12"/>
        <end position="31"/>
    </location>
</feature>
<keyword evidence="1" id="KW-0472">Membrane</keyword>
<gene>
    <name evidence="2" type="ORF">Ppa06_58370</name>
</gene>
<dbReference type="Proteomes" id="UP000633041">
    <property type="component" value="Unassembled WGS sequence"/>
</dbReference>